<dbReference type="InterPro" id="IPR028996">
    <property type="entry name" value="GM2-AP"/>
</dbReference>
<dbReference type="PANTHER" id="PTHR17357:SF0">
    <property type="entry name" value="GANGLIOSIDE GM2 ACTIVATOR"/>
    <property type="match status" value="1"/>
</dbReference>
<evidence type="ECO:0000256" key="2">
    <source>
        <dbReference type="SAM" id="SignalP"/>
    </source>
</evidence>
<evidence type="ECO:0000313" key="3">
    <source>
        <dbReference type="Proteomes" id="UP000694941"/>
    </source>
</evidence>
<evidence type="ECO:0000313" key="4">
    <source>
        <dbReference type="RefSeq" id="XP_022247329.1"/>
    </source>
</evidence>
<dbReference type="GeneID" id="111086897"/>
<dbReference type="PANTHER" id="PTHR17357">
    <property type="entry name" value="GM2 GANGLIOSIDE ACTIVATOR PROTEIN"/>
    <property type="match status" value="1"/>
</dbReference>
<dbReference type="RefSeq" id="XP_022247329.1">
    <property type="nucleotide sequence ID" value="XM_022391621.1"/>
</dbReference>
<organism evidence="3 4">
    <name type="scientific">Limulus polyphemus</name>
    <name type="common">Atlantic horseshoe crab</name>
    <dbReference type="NCBI Taxonomy" id="6850"/>
    <lineage>
        <taxon>Eukaryota</taxon>
        <taxon>Metazoa</taxon>
        <taxon>Ecdysozoa</taxon>
        <taxon>Arthropoda</taxon>
        <taxon>Chelicerata</taxon>
        <taxon>Merostomata</taxon>
        <taxon>Xiphosura</taxon>
        <taxon>Limulidae</taxon>
        <taxon>Limulus</taxon>
    </lineage>
</organism>
<sequence length="165" mass="18413">MSEFYAPVVLKVLVMITILDVVKSAQTAPTITWTSYLQHQALRFAYQLNGHSVQKRGTDRQGQAKLAFEQCGEDGDPVYVKNFMIEPNPVVVPGPIGVGMTLDVKQNQTAPLPGEYKLLPVVFQISRLPDSVPTYLLEGQFYIKAELIKEDKHLACYSTTITLEL</sequence>
<proteinExistence type="predicted"/>
<dbReference type="Gene3D" id="2.70.220.10">
    <property type="entry name" value="Ganglioside GM2 activator"/>
    <property type="match status" value="2"/>
</dbReference>
<protein>
    <submittedName>
        <fullName evidence="4">Uncharacterized protein LOC111086897</fullName>
    </submittedName>
</protein>
<keyword evidence="1 2" id="KW-0732">Signal</keyword>
<reference evidence="4" key="1">
    <citation type="submission" date="2025-08" db="UniProtKB">
        <authorList>
            <consortium name="RefSeq"/>
        </authorList>
    </citation>
    <scope>IDENTIFICATION</scope>
    <source>
        <tissue evidence="4">Muscle</tissue>
    </source>
</reference>
<dbReference type="InterPro" id="IPR036846">
    <property type="entry name" value="GM2-AP_sf"/>
</dbReference>
<evidence type="ECO:0000256" key="1">
    <source>
        <dbReference type="ARBA" id="ARBA00022729"/>
    </source>
</evidence>
<accession>A0ABM1SUM3</accession>
<feature type="chain" id="PRO_5045153821" evidence="2">
    <location>
        <begin position="25"/>
        <end position="165"/>
    </location>
</feature>
<dbReference type="SUPFAM" id="SSF63707">
    <property type="entry name" value="Ganglioside M2 (gm2) activator"/>
    <property type="match status" value="1"/>
</dbReference>
<keyword evidence="3" id="KW-1185">Reference proteome</keyword>
<gene>
    <name evidence="4" type="primary">LOC111086897</name>
</gene>
<name>A0ABM1SUM3_LIMPO</name>
<dbReference type="Proteomes" id="UP000694941">
    <property type="component" value="Unplaced"/>
</dbReference>
<feature type="signal peptide" evidence="2">
    <location>
        <begin position="1"/>
        <end position="24"/>
    </location>
</feature>